<dbReference type="PANTHER" id="PTHR48111">
    <property type="entry name" value="REGULATOR OF RPOS"/>
    <property type="match status" value="1"/>
</dbReference>
<feature type="DNA-binding region" description="OmpR/PhoB-type" evidence="7">
    <location>
        <begin position="124"/>
        <end position="220"/>
    </location>
</feature>
<dbReference type="PROSITE" id="PS50110">
    <property type="entry name" value="RESPONSE_REGULATORY"/>
    <property type="match status" value="1"/>
</dbReference>
<evidence type="ECO:0000256" key="5">
    <source>
        <dbReference type="ARBA" id="ARBA00023163"/>
    </source>
</evidence>
<dbReference type="AlphaFoldDB" id="A0AAU7X613"/>
<feature type="domain" description="OmpR/PhoB-type" evidence="9">
    <location>
        <begin position="124"/>
        <end position="220"/>
    </location>
</feature>
<dbReference type="FunFam" id="3.40.50.2300:FF:000002">
    <property type="entry name" value="DNA-binding response regulator PhoP"/>
    <property type="match status" value="1"/>
</dbReference>
<dbReference type="InterPro" id="IPR039420">
    <property type="entry name" value="WalR-like"/>
</dbReference>
<evidence type="ECO:0000256" key="7">
    <source>
        <dbReference type="PROSITE-ProRule" id="PRU01091"/>
    </source>
</evidence>
<evidence type="ECO:0000259" key="8">
    <source>
        <dbReference type="PROSITE" id="PS50110"/>
    </source>
</evidence>
<dbReference type="CDD" id="cd17624">
    <property type="entry name" value="REC_OmpR_PmrA-like"/>
    <property type="match status" value="1"/>
</dbReference>
<feature type="modified residue" description="4-aspartylphosphate" evidence="6">
    <location>
        <position position="51"/>
    </location>
</feature>
<dbReference type="EMBL" id="CP158568">
    <property type="protein sequence ID" value="XBY43030.1"/>
    <property type="molecule type" value="Genomic_DNA"/>
</dbReference>
<evidence type="ECO:0000256" key="2">
    <source>
        <dbReference type="ARBA" id="ARBA00023012"/>
    </source>
</evidence>
<dbReference type="SMART" id="SM00862">
    <property type="entry name" value="Trans_reg_C"/>
    <property type="match status" value="1"/>
</dbReference>
<dbReference type="GO" id="GO:0032993">
    <property type="term" value="C:protein-DNA complex"/>
    <property type="evidence" value="ECO:0007669"/>
    <property type="project" value="TreeGrafter"/>
</dbReference>
<dbReference type="InterPro" id="IPR036388">
    <property type="entry name" value="WH-like_DNA-bd_sf"/>
</dbReference>
<dbReference type="SUPFAM" id="SSF52172">
    <property type="entry name" value="CheY-like"/>
    <property type="match status" value="1"/>
</dbReference>
<organism evidence="10">
    <name type="scientific">Methyloraptor flagellatus</name>
    <dbReference type="NCBI Taxonomy" id="3162530"/>
    <lineage>
        <taxon>Bacteria</taxon>
        <taxon>Pseudomonadati</taxon>
        <taxon>Pseudomonadota</taxon>
        <taxon>Alphaproteobacteria</taxon>
        <taxon>Hyphomicrobiales</taxon>
        <taxon>Ancalomicrobiaceae</taxon>
        <taxon>Methyloraptor</taxon>
    </lineage>
</organism>
<dbReference type="InterPro" id="IPR011006">
    <property type="entry name" value="CheY-like_superfamily"/>
</dbReference>
<dbReference type="GO" id="GO:0000976">
    <property type="term" value="F:transcription cis-regulatory region binding"/>
    <property type="evidence" value="ECO:0007669"/>
    <property type="project" value="TreeGrafter"/>
</dbReference>
<evidence type="ECO:0000256" key="4">
    <source>
        <dbReference type="ARBA" id="ARBA00023125"/>
    </source>
</evidence>
<keyword evidence="2" id="KW-0902">Two-component regulatory system</keyword>
<dbReference type="SMART" id="SM00448">
    <property type="entry name" value="REC"/>
    <property type="match status" value="1"/>
</dbReference>
<dbReference type="GO" id="GO:0005829">
    <property type="term" value="C:cytosol"/>
    <property type="evidence" value="ECO:0007669"/>
    <property type="project" value="TreeGrafter"/>
</dbReference>
<dbReference type="CDD" id="cd00383">
    <property type="entry name" value="trans_reg_C"/>
    <property type="match status" value="1"/>
</dbReference>
<accession>A0AAU7X613</accession>
<dbReference type="Pfam" id="PF00486">
    <property type="entry name" value="Trans_reg_C"/>
    <property type="match status" value="1"/>
</dbReference>
<dbReference type="KEGG" id="mflg:ABS361_13035"/>
<sequence>MRILLVEDNQDLADWLGRLLRKDNYVVDHVGDGETADDVLKTEDYALVLLDLALPGIGGIEVLKRLRARKSSVPVIVLTANDALTSRIGGLDAGADDYVVKPFDASELAARVRAQLRRTGAGRQTAVTVGRLTLDTGSRSFLVDDQPLALTPREHALLEALILRAGRPVRKEALVSAVFGLDDDAGPNAIEVHAHRLRKKLEGSGIAIVTVRGLGYVLRAENA</sequence>
<dbReference type="Gene3D" id="6.10.250.690">
    <property type="match status" value="1"/>
</dbReference>
<keyword evidence="5" id="KW-0804">Transcription</keyword>
<dbReference type="RefSeq" id="WP_407048132.1">
    <property type="nucleotide sequence ID" value="NZ_CP158568.1"/>
</dbReference>
<proteinExistence type="predicted"/>
<dbReference type="Pfam" id="PF00072">
    <property type="entry name" value="Response_reg"/>
    <property type="match status" value="1"/>
</dbReference>
<dbReference type="InterPro" id="IPR001789">
    <property type="entry name" value="Sig_transdc_resp-reg_receiver"/>
</dbReference>
<keyword evidence="3" id="KW-0805">Transcription regulation</keyword>
<dbReference type="PROSITE" id="PS51755">
    <property type="entry name" value="OMPR_PHOB"/>
    <property type="match status" value="1"/>
</dbReference>
<protein>
    <submittedName>
        <fullName evidence="10">Response regulator</fullName>
    </submittedName>
</protein>
<dbReference type="Gene3D" id="1.10.10.10">
    <property type="entry name" value="Winged helix-like DNA-binding domain superfamily/Winged helix DNA-binding domain"/>
    <property type="match status" value="1"/>
</dbReference>
<feature type="domain" description="Response regulatory" evidence="8">
    <location>
        <begin position="2"/>
        <end position="116"/>
    </location>
</feature>
<evidence type="ECO:0000313" key="10">
    <source>
        <dbReference type="EMBL" id="XBY43030.1"/>
    </source>
</evidence>
<dbReference type="Gene3D" id="3.40.50.2300">
    <property type="match status" value="1"/>
</dbReference>
<name>A0AAU7X613_9HYPH</name>
<dbReference type="GO" id="GO:0006355">
    <property type="term" value="P:regulation of DNA-templated transcription"/>
    <property type="evidence" value="ECO:0007669"/>
    <property type="project" value="InterPro"/>
</dbReference>
<evidence type="ECO:0000259" key="9">
    <source>
        <dbReference type="PROSITE" id="PS51755"/>
    </source>
</evidence>
<reference evidence="10" key="1">
    <citation type="submission" date="2024-06" db="EMBL/GenBank/DDBJ databases">
        <title>Methylostella associata gen. nov., sp. nov., a novel Ancalomicrobiaceae-affiliated facultatively methylotrophic bacteria that feed on methanotrophs of the genus Methylococcus.</title>
        <authorList>
            <person name="Saltykova V."/>
            <person name="Danilova O.V."/>
            <person name="Oshkin I.Y."/>
            <person name="Belova S.E."/>
            <person name="Pimenov N.V."/>
            <person name="Dedysh S.N."/>
        </authorList>
    </citation>
    <scope>NUCLEOTIDE SEQUENCE</scope>
    <source>
        <strain evidence="10">S20</strain>
    </source>
</reference>
<dbReference type="GO" id="GO:0000156">
    <property type="term" value="F:phosphorelay response regulator activity"/>
    <property type="evidence" value="ECO:0007669"/>
    <property type="project" value="TreeGrafter"/>
</dbReference>
<dbReference type="PANTHER" id="PTHR48111:SF67">
    <property type="entry name" value="TRANSCRIPTIONAL REGULATORY PROTEIN TCTD"/>
    <property type="match status" value="1"/>
</dbReference>
<evidence type="ECO:0000256" key="1">
    <source>
        <dbReference type="ARBA" id="ARBA00022553"/>
    </source>
</evidence>
<keyword evidence="4 7" id="KW-0238">DNA-binding</keyword>
<dbReference type="InterPro" id="IPR001867">
    <property type="entry name" value="OmpR/PhoB-type_DNA-bd"/>
</dbReference>
<evidence type="ECO:0000256" key="6">
    <source>
        <dbReference type="PROSITE-ProRule" id="PRU00169"/>
    </source>
</evidence>
<evidence type="ECO:0000256" key="3">
    <source>
        <dbReference type="ARBA" id="ARBA00023015"/>
    </source>
</evidence>
<gene>
    <name evidence="10" type="ORF">ABS361_13035</name>
</gene>
<keyword evidence="1 6" id="KW-0597">Phosphoprotein</keyword>